<dbReference type="EMBL" id="KI968770">
    <property type="protein sequence ID" value="EUN24277.1"/>
    <property type="molecule type" value="Genomic_DNA"/>
</dbReference>
<protein>
    <recommendedName>
        <fullName evidence="2">F-box domain-containing protein</fullName>
    </recommendedName>
</protein>
<feature type="domain" description="F-box" evidence="2">
    <location>
        <begin position="1"/>
        <end position="49"/>
    </location>
</feature>
<accession>W7EJ43</accession>
<evidence type="ECO:0000313" key="3">
    <source>
        <dbReference type="EMBL" id="EUN24277.1"/>
    </source>
</evidence>
<organism evidence="3 4">
    <name type="scientific">Bipolaris victoriae (strain FI3)</name>
    <name type="common">Victoria blight of oats agent</name>
    <name type="synonym">Cochliobolus victoriae</name>
    <dbReference type="NCBI Taxonomy" id="930091"/>
    <lineage>
        <taxon>Eukaryota</taxon>
        <taxon>Fungi</taxon>
        <taxon>Dikarya</taxon>
        <taxon>Ascomycota</taxon>
        <taxon>Pezizomycotina</taxon>
        <taxon>Dothideomycetes</taxon>
        <taxon>Pleosporomycetidae</taxon>
        <taxon>Pleosporales</taxon>
        <taxon>Pleosporineae</taxon>
        <taxon>Pleosporaceae</taxon>
        <taxon>Bipolaris</taxon>
    </lineage>
</organism>
<dbReference type="InterPro" id="IPR036047">
    <property type="entry name" value="F-box-like_dom_sf"/>
</dbReference>
<dbReference type="Proteomes" id="UP000054337">
    <property type="component" value="Unassembled WGS sequence"/>
</dbReference>
<feature type="region of interest" description="Disordered" evidence="1">
    <location>
        <begin position="260"/>
        <end position="283"/>
    </location>
</feature>
<dbReference type="InterPro" id="IPR001810">
    <property type="entry name" value="F-box_dom"/>
</dbReference>
<dbReference type="HOGENOM" id="CLU_046898_0_0_1"/>
<keyword evidence="4" id="KW-1185">Reference proteome</keyword>
<reference evidence="3 4" key="1">
    <citation type="journal article" date="2013" name="PLoS Genet.">
        <title>Comparative genome structure, secondary metabolite, and effector coding capacity across Cochliobolus pathogens.</title>
        <authorList>
            <person name="Condon B.J."/>
            <person name="Leng Y."/>
            <person name="Wu D."/>
            <person name="Bushley K.E."/>
            <person name="Ohm R.A."/>
            <person name="Otillar R."/>
            <person name="Martin J."/>
            <person name="Schackwitz W."/>
            <person name="Grimwood J."/>
            <person name="MohdZainudin N."/>
            <person name="Xue C."/>
            <person name="Wang R."/>
            <person name="Manning V.A."/>
            <person name="Dhillon B."/>
            <person name="Tu Z.J."/>
            <person name="Steffenson B.J."/>
            <person name="Salamov A."/>
            <person name="Sun H."/>
            <person name="Lowry S."/>
            <person name="LaButti K."/>
            <person name="Han J."/>
            <person name="Copeland A."/>
            <person name="Lindquist E."/>
            <person name="Barry K."/>
            <person name="Schmutz J."/>
            <person name="Baker S.E."/>
            <person name="Ciuffetti L.M."/>
            <person name="Grigoriev I.V."/>
            <person name="Zhong S."/>
            <person name="Turgeon B.G."/>
        </authorList>
    </citation>
    <scope>NUCLEOTIDE SEQUENCE [LARGE SCALE GENOMIC DNA]</scope>
    <source>
        <strain evidence="3 4">FI3</strain>
    </source>
</reference>
<evidence type="ECO:0000259" key="2">
    <source>
        <dbReference type="PROSITE" id="PS50181"/>
    </source>
</evidence>
<evidence type="ECO:0000256" key="1">
    <source>
        <dbReference type="SAM" id="MobiDB-lite"/>
    </source>
</evidence>
<sequence length="471" mass="52544">MTLTSLPNELIEHIASYLDLSSTRSFRLTTSSLTKASSHLFKDRFFQQRTLTWTKQSLDTFVQISLHAQYGNALRHLIIDATPRHSMLLWSLSKQITDITTFPSSSSSSSKTAASPEQCRLQDAWAQAAEKAAQNTSFFNETRYDQKTLKQAFANMSQGNLTTITFLYTGLPASLVKGGRTYCALSQCETSRPFVSTLAALAASPHIQLSTIALHKPFHHGAVSIGRLESLAPLLSCFDKTFTSLTHLALNLRDWREQESGFQLAPPPPPSPSSSSSSSSSATTPRAPFIVRFLSKMTNLMSLELSCYSNFEQNLFEEIAKHCCLDKLVVCKLSVIKIERVEWLDMFLRESLERGTLRELCLRQVMLARREGSGWGEWMRRVAGEQQGLSRERVRDGQAATTTTGITHFCFADLFTGQGEVLFVRGCRSLCLGEDWTCRLLSALEGGVQGKEWRPQWDMGASAYPFVGLSM</sequence>
<name>W7EJ43_BIPV3</name>
<dbReference type="AlphaFoldDB" id="W7EJ43"/>
<evidence type="ECO:0000313" key="4">
    <source>
        <dbReference type="Proteomes" id="UP000054337"/>
    </source>
</evidence>
<dbReference type="GeneID" id="26249072"/>
<gene>
    <name evidence="3" type="ORF">COCVIDRAFT_106552</name>
</gene>
<dbReference type="RefSeq" id="XP_014553856.1">
    <property type="nucleotide sequence ID" value="XM_014698370.1"/>
</dbReference>
<proteinExistence type="predicted"/>
<dbReference type="OrthoDB" id="10261563at2759"/>
<dbReference type="PROSITE" id="PS50181">
    <property type="entry name" value="FBOX"/>
    <property type="match status" value="1"/>
</dbReference>
<dbReference type="SUPFAM" id="SSF81383">
    <property type="entry name" value="F-box domain"/>
    <property type="match status" value="1"/>
</dbReference>